<dbReference type="Proteomes" id="UP000057820">
    <property type="component" value="Chromosome 1"/>
</dbReference>
<feature type="transmembrane region" description="Helical" evidence="2">
    <location>
        <begin position="309"/>
        <end position="325"/>
    </location>
</feature>
<organism evidence="3 4">
    <name type="scientific">Nocardia farcinica</name>
    <dbReference type="NCBI Taxonomy" id="37329"/>
    <lineage>
        <taxon>Bacteria</taxon>
        <taxon>Bacillati</taxon>
        <taxon>Actinomycetota</taxon>
        <taxon>Actinomycetes</taxon>
        <taxon>Mycobacteriales</taxon>
        <taxon>Nocardiaceae</taxon>
        <taxon>Nocardia</taxon>
    </lineage>
</organism>
<evidence type="ECO:0000313" key="4">
    <source>
        <dbReference type="Proteomes" id="UP000057820"/>
    </source>
</evidence>
<name>A0A0H5P765_NOCFR</name>
<feature type="transmembrane region" description="Helical" evidence="2">
    <location>
        <begin position="235"/>
        <end position="256"/>
    </location>
</feature>
<evidence type="ECO:0000313" key="3">
    <source>
        <dbReference type="EMBL" id="CRY78376.1"/>
    </source>
</evidence>
<evidence type="ECO:0000256" key="1">
    <source>
        <dbReference type="SAM" id="MobiDB-lite"/>
    </source>
</evidence>
<gene>
    <name evidence="3" type="ORF">ERS450000_02901</name>
</gene>
<keyword evidence="2" id="KW-0812">Transmembrane</keyword>
<proteinExistence type="predicted"/>
<evidence type="ECO:0000256" key="2">
    <source>
        <dbReference type="SAM" id="Phobius"/>
    </source>
</evidence>
<feature type="transmembrane region" description="Helical" evidence="2">
    <location>
        <begin position="23"/>
        <end position="46"/>
    </location>
</feature>
<keyword evidence="2" id="KW-0472">Membrane</keyword>
<dbReference type="AlphaFoldDB" id="A0A0H5P765"/>
<dbReference type="RefSeq" id="WP_060592915.1">
    <property type="nucleotide sequence ID" value="NZ_CP031418.1"/>
</dbReference>
<accession>A0A0H5P765</accession>
<feature type="compositionally biased region" description="Basic and acidic residues" evidence="1">
    <location>
        <begin position="372"/>
        <end position="384"/>
    </location>
</feature>
<keyword evidence="2" id="KW-1133">Transmembrane helix</keyword>
<dbReference type="KEGG" id="nfr:ERS450000_02901"/>
<dbReference type="EMBL" id="LN868938">
    <property type="protein sequence ID" value="CRY78376.1"/>
    <property type="molecule type" value="Genomic_DNA"/>
</dbReference>
<sequence length="402" mass="42401">MAHDIAAEDTAAIRRPIRRRTRVVRNAYGSAAAEAFLIIAITTILVTRLYLALTNYPQVGGGSLHIAHALYGGAAMMVALLVGWLVLGETARGVAVLIGGIGFGLFLDEVGKFVTADNDYFYGPAAEIMYVLVLVVLVANRAVRLVRAPTVEEYLANAAAIAAAGAAGGLPEHRRAAAERMLARAELGGADPRAVRGVRLLLDSAGHRVDRLYAVRQRLPRLVPAMFRSPRWVPVLGWLLVVSAAVGIAVGILQLALGGLELDTADTTLDIGRMGIAEAILFTSACLTFLVAAPAIVRYRPDGPLWPLHALRIAALIFTVLNAFADFATEGFGALVGVALGLFTMAMLSYRIGVRLGGQVVPGSGQGEPEPEAGREQEHGDHPHGAGGVGVAHDGASRVRRR</sequence>
<feature type="transmembrane region" description="Helical" evidence="2">
    <location>
        <begin position="331"/>
        <end position="350"/>
    </location>
</feature>
<feature type="transmembrane region" description="Helical" evidence="2">
    <location>
        <begin position="276"/>
        <end position="297"/>
    </location>
</feature>
<feature type="region of interest" description="Disordered" evidence="1">
    <location>
        <begin position="361"/>
        <end position="402"/>
    </location>
</feature>
<feature type="transmembrane region" description="Helical" evidence="2">
    <location>
        <begin position="94"/>
        <end position="114"/>
    </location>
</feature>
<feature type="transmembrane region" description="Helical" evidence="2">
    <location>
        <begin position="120"/>
        <end position="139"/>
    </location>
</feature>
<reference evidence="4" key="1">
    <citation type="submission" date="2015-03" db="EMBL/GenBank/DDBJ databases">
        <authorList>
            <consortium name="Pathogen Informatics"/>
        </authorList>
    </citation>
    <scope>NUCLEOTIDE SEQUENCE [LARGE SCALE GENOMIC DNA]</scope>
    <source>
        <strain evidence="4">NCTC11134</strain>
    </source>
</reference>
<feature type="transmembrane region" description="Helical" evidence="2">
    <location>
        <begin position="66"/>
        <end position="87"/>
    </location>
</feature>
<protein>
    <submittedName>
        <fullName evidence="3">Uncharacterized protein</fullName>
    </submittedName>
</protein>